<dbReference type="EMBL" id="VSRR010092078">
    <property type="protein sequence ID" value="MPC92668.1"/>
    <property type="molecule type" value="Genomic_DNA"/>
</dbReference>
<keyword evidence="3" id="KW-1185">Reference proteome</keyword>
<dbReference type="AlphaFoldDB" id="A0A5B7JI60"/>
<protein>
    <submittedName>
        <fullName evidence="2">Uncharacterized protein</fullName>
    </submittedName>
</protein>
<dbReference type="Proteomes" id="UP000324222">
    <property type="component" value="Unassembled WGS sequence"/>
</dbReference>
<gene>
    <name evidence="2" type="ORF">E2C01_087771</name>
</gene>
<feature type="region of interest" description="Disordered" evidence="1">
    <location>
        <begin position="56"/>
        <end position="78"/>
    </location>
</feature>
<comment type="caution">
    <text evidence="2">The sequence shown here is derived from an EMBL/GenBank/DDBJ whole genome shotgun (WGS) entry which is preliminary data.</text>
</comment>
<evidence type="ECO:0000313" key="2">
    <source>
        <dbReference type="EMBL" id="MPC92668.1"/>
    </source>
</evidence>
<name>A0A5B7JI60_PORTR</name>
<organism evidence="2 3">
    <name type="scientific">Portunus trituberculatus</name>
    <name type="common">Swimming crab</name>
    <name type="synonym">Neptunus trituberculatus</name>
    <dbReference type="NCBI Taxonomy" id="210409"/>
    <lineage>
        <taxon>Eukaryota</taxon>
        <taxon>Metazoa</taxon>
        <taxon>Ecdysozoa</taxon>
        <taxon>Arthropoda</taxon>
        <taxon>Crustacea</taxon>
        <taxon>Multicrustacea</taxon>
        <taxon>Malacostraca</taxon>
        <taxon>Eumalacostraca</taxon>
        <taxon>Eucarida</taxon>
        <taxon>Decapoda</taxon>
        <taxon>Pleocyemata</taxon>
        <taxon>Brachyura</taxon>
        <taxon>Eubrachyura</taxon>
        <taxon>Portunoidea</taxon>
        <taxon>Portunidae</taxon>
        <taxon>Portuninae</taxon>
        <taxon>Portunus</taxon>
    </lineage>
</organism>
<evidence type="ECO:0000256" key="1">
    <source>
        <dbReference type="SAM" id="MobiDB-lite"/>
    </source>
</evidence>
<accession>A0A5B7JI60</accession>
<reference evidence="2 3" key="1">
    <citation type="submission" date="2019-05" db="EMBL/GenBank/DDBJ databases">
        <title>Another draft genome of Portunus trituberculatus and its Hox gene families provides insights of decapod evolution.</title>
        <authorList>
            <person name="Jeong J.-H."/>
            <person name="Song I."/>
            <person name="Kim S."/>
            <person name="Choi T."/>
            <person name="Kim D."/>
            <person name="Ryu S."/>
            <person name="Kim W."/>
        </authorList>
    </citation>
    <scope>NUCLEOTIDE SEQUENCE [LARGE SCALE GENOMIC DNA]</scope>
    <source>
        <tissue evidence="2">Muscle</tissue>
    </source>
</reference>
<proteinExistence type="predicted"/>
<sequence>MSFFPTRYSNNIPPSTLVYAVPGLYKNSSTIISVTKEDITWRPTVRRHHSLHWPCALSRPHPRRDTNNPISHTAGGRG</sequence>
<evidence type="ECO:0000313" key="3">
    <source>
        <dbReference type="Proteomes" id="UP000324222"/>
    </source>
</evidence>